<feature type="region of interest" description="Disordered" evidence="1">
    <location>
        <begin position="1"/>
        <end position="51"/>
    </location>
</feature>
<evidence type="ECO:0000256" key="1">
    <source>
        <dbReference type="SAM" id="MobiDB-lite"/>
    </source>
</evidence>
<dbReference type="Proteomes" id="UP001213000">
    <property type="component" value="Unassembled WGS sequence"/>
</dbReference>
<keyword evidence="3" id="KW-1185">Reference proteome</keyword>
<gene>
    <name evidence="2" type="ORF">NP233_g9859</name>
</gene>
<comment type="caution">
    <text evidence="2">The sequence shown here is derived from an EMBL/GenBank/DDBJ whole genome shotgun (WGS) entry which is preliminary data.</text>
</comment>
<evidence type="ECO:0000313" key="2">
    <source>
        <dbReference type="EMBL" id="KAJ3561980.1"/>
    </source>
</evidence>
<dbReference type="AlphaFoldDB" id="A0AAD5VLD6"/>
<accession>A0AAD5VLD6</accession>
<proteinExistence type="predicted"/>
<name>A0AAD5VLD6_9AGAR</name>
<feature type="region of interest" description="Disordered" evidence="1">
    <location>
        <begin position="89"/>
        <end position="124"/>
    </location>
</feature>
<sequence length="124" mass="14358">MNLDSSTTSSAGTGFTANSLSSALGPMPGEREREREMEYEREKEREREREGYKMSTLVQPYYYSVEEQKKNAVPKRLYFYTLACSPLEDGPSRPTSPYHSSQHETHPQPYLSLRWQAQHPHIQS</sequence>
<reference evidence="2" key="1">
    <citation type="submission" date="2022-07" db="EMBL/GenBank/DDBJ databases">
        <title>Genome Sequence of Leucocoprinus birnbaumii.</title>
        <authorList>
            <person name="Buettner E."/>
        </authorList>
    </citation>
    <scope>NUCLEOTIDE SEQUENCE</scope>
    <source>
        <strain evidence="2">VT141</strain>
    </source>
</reference>
<feature type="compositionally biased region" description="Basic and acidic residues" evidence="1">
    <location>
        <begin position="29"/>
        <end position="51"/>
    </location>
</feature>
<dbReference type="EMBL" id="JANIEX010000929">
    <property type="protein sequence ID" value="KAJ3561980.1"/>
    <property type="molecule type" value="Genomic_DNA"/>
</dbReference>
<protein>
    <submittedName>
        <fullName evidence="2">Uncharacterized protein</fullName>
    </submittedName>
</protein>
<evidence type="ECO:0000313" key="3">
    <source>
        <dbReference type="Proteomes" id="UP001213000"/>
    </source>
</evidence>
<feature type="compositionally biased region" description="Low complexity" evidence="1">
    <location>
        <begin position="1"/>
        <end position="17"/>
    </location>
</feature>
<organism evidence="2 3">
    <name type="scientific">Leucocoprinus birnbaumii</name>
    <dbReference type="NCBI Taxonomy" id="56174"/>
    <lineage>
        <taxon>Eukaryota</taxon>
        <taxon>Fungi</taxon>
        <taxon>Dikarya</taxon>
        <taxon>Basidiomycota</taxon>
        <taxon>Agaricomycotina</taxon>
        <taxon>Agaricomycetes</taxon>
        <taxon>Agaricomycetidae</taxon>
        <taxon>Agaricales</taxon>
        <taxon>Agaricineae</taxon>
        <taxon>Agaricaceae</taxon>
        <taxon>Leucocoprinus</taxon>
    </lineage>
</organism>